<evidence type="ECO:0000256" key="1">
    <source>
        <dbReference type="ARBA" id="ARBA00001933"/>
    </source>
</evidence>
<dbReference type="InterPro" id="IPR004839">
    <property type="entry name" value="Aminotransferase_I/II_large"/>
</dbReference>
<accession>A0A9N9Q0U2</accession>
<sequence length="342" mass="37260">MPLFKQALANAYSTKLGWEIDPVMEVSVHTGASAALLSIVMAFVEPGEEVILLEPVFSAYVCSFISLIVKRFEFGFADGRKRYTAYVKFVKGIPRFVALHPPAGAEKGKLYGNEWVLDMSELEAAITSKTKLLLTPDSDKHNPTGKVFTPSELHSIGDLCVRNSIILVSDEVYSHLAYTPTFTSLASISPSIAASTITVGSIGKLFNCTGWRLGHAIGPASLIHPVQVAHYVLCYTTSGPPQKAEVEGFLEADGGVWWEVDRREVRGMVDGVCGVLDGLGIPYVYPSAAYFVLAHVDGIPIPEGFVFPPHIAGLSRDMRTCWFLMNEIGVATIPGTSKFYFY</sequence>
<comment type="cofactor">
    <cofactor evidence="1">
        <name>pyridoxal 5'-phosphate</name>
        <dbReference type="ChEBI" id="CHEBI:597326"/>
    </cofactor>
</comment>
<dbReference type="GO" id="GO:0005739">
    <property type="term" value="C:mitochondrion"/>
    <property type="evidence" value="ECO:0007669"/>
    <property type="project" value="TreeGrafter"/>
</dbReference>
<dbReference type="Gene3D" id="3.90.1150.10">
    <property type="entry name" value="Aspartate Aminotransferase, domain 1"/>
    <property type="match status" value="1"/>
</dbReference>
<dbReference type="InterPro" id="IPR015424">
    <property type="entry name" value="PyrdxlP-dep_Trfase"/>
</dbReference>
<dbReference type="GO" id="GO:0030170">
    <property type="term" value="F:pyridoxal phosphate binding"/>
    <property type="evidence" value="ECO:0007669"/>
    <property type="project" value="InterPro"/>
</dbReference>
<dbReference type="PANTHER" id="PTHR43807">
    <property type="entry name" value="FI04487P"/>
    <property type="match status" value="1"/>
</dbReference>
<organism evidence="6 7">
    <name type="scientific">Hymenoscyphus albidus</name>
    <dbReference type="NCBI Taxonomy" id="595503"/>
    <lineage>
        <taxon>Eukaryota</taxon>
        <taxon>Fungi</taxon>
        <taxon>Dikarya</taxon>
        <taxon>Ascomycota</taxon>
        <taxon>Pezizomycotina</taxon>
        <taxon>Leotiomycetes</taxon>
        <taxon>Helotiales</taxon>
        <taxon>Helotiaceae</taxon>
        <taxon>Hymenoscyphus</taxon>
    </lineage>
</organism>
<evidence type="ECO:0000259" key="5">
    <source>
        <dbReference type="Pfam" id="PF00155"/>
    </source>
</evidence>
<dbReference type="CDD" id="cd00609">
    <property type="entry name" value="AAT_like"/>
    <property type="match status" value="1"/>
</dbReference>
<evidence type="ECO:0000256" key="3">
    <source>
        <dbReference type="ARBA" id="ARBA00022679"/>
    </source>
</evidence>
<dbReference type="OrthoDB" id="2414662at2759"/>
<evidence type="ECO:0000256" key="4">
    <source>
        <dbReference type="ARBA" id="ARBA00022898"/>
    </source>
</evidence>
<dbReference type="Proteomes" id="UP000701801">
    <property type="component" value="Unassembled WGS sequence"/>
</dbReference>
<dbReference type="AlphaFoldDB" id="A0A9N9Q0U2"/>
<dbReference type="Gene3D" id="3.40.640.10">
    <property type="entry name" value="Type I PLP-dependent aspartate aminotransferase-like (Major domain)"/>
    <property type="match status" value="2"/>
</dbReference>
<proteinExistence type="predicted"/>
<protein>
    <recommendedName>
        <fullName evidence="5">Aminotransferase class I/classII large domain-containing protein</fullName>
    </recommendedName>
</protein>
<gene>
    <name evidence="6" type="ORF">HYALB_00003406</name>
</gene>
<name>A0A9N9Q0U2_9HELO</name>
<dbReference type="InterPro" id="IPR015422">
    <property type="entry name" value="PyrdxlP-dep_Trfase_small"/>
</dbReference>
<dbReference type="Pfam" id="PF00155">
    <property type="entry name" value="Aminotran_1_2"/>
    <property type="match status" value="1"/>
</dbReference>
<comment type="caution">
    <text evidence="6">The sequence shown here is derived from an EMBL/GenBank/DDBJ whole genome shotgun (WGS) entry which is preliminary data.</text>
</comment>
<reference evidence="6" key="1">
    <citation type="submission" date="2021-07" db="EMBL/GenBank/DDBJ databases">
        <authorList>
            <person name="Durling M."/>
        </authorList>
    </citation>
    <scope>NUCLEOTIDE SEQUENCE</scope>
</reference>
<dbReference type="InterPro" id="IPR015421">
    <property type="entry name" value="PyrdxlP-dep_Trfase_major"/>
</dbReference>
<dbReference type="InterPro" id="IPR051326">
    <property type="entry name" value="Kynurenine-oxoglutarate_AT"/>
</dbReference>
<dbReference type="PANTHER" id="PTHR43807:SF20">
    <property type="entry name" value="FI04487P"/>
    <property type="match status" value="1"/>
</dbReference>
<keyword evidence="7" id="KW-1185">Reference proteome</keyword>
<dbReference type="GO" id="GO:0016212">
    <property type="term" value="F:kynurenine-oxoglutarate transaminase activity"/>
    <property type="evidence" value="ECO:0007669"/>
    <property type="project" value="TreeGrafter"/>
</dbReference>
<dbReference type="EMBL" id="CAJVRM010000001">
    <property type="protein sequence ID" value="CAG8970652.1"/>
    <property type="molecule type" value="Genomic_DNA"/>
</dbReference>
<keyword evidence="3" id="KW-0808">Transferase</keyword>
<evidence type="ECO:0000313" key="7">
    <source>
        <dbReference type="Proteomes" id="UP000701801"/>
    </source>
</evidence>
<feature type="domain" description="Aminotransferase class I/classII large" evidence="5">
    <location>
        <begin position="113"/>
        <end position="337"/>
    </location>
</feature>
<evidence type="ECO:0000313" key="6">
    <source>
        <dbReference type="EMBL" id="CAG8970652.1"/>
    </source>
</evidence>
<dbReference type="SUPFAM" id="SSF53383">
    <property type="entry name" value="PLP-dependent transferases"/>
    <property type="match status" value="1"/>
</dbReference>
<evidence type="ECO:0000256" key="2">
    <source>
        <dbReference type="ARBA" id="ARBA00022576"/>
    </source>
</evidence>
<keyword evidence="2" id="KW-0032">Aminotransferase</keyword>
<keyword evidence="4" id="KW-0663">Pyridoxal phosphate</keyword>